<dbReference type="EMBL" id="JARAWP010000027">
    <property type="protein sequence ID" value="MDX3023487.1"/>
    <property type="molecule type" value="Genomic_DNA"/>
</dbReference>
<evidence type="ECO:0000313" key="4">
    <source>
        <dbReference type="Proteomes" id="UP001272987"/>
    </source>
</evidence>
<evidence type="ECO:0000313" key="3">
    <source>
        <dbReference type="EMBL" id="MDX3023487.1"/>
    </source>
</evidence>
<dbReference type="EMBL" id="JARAWC010000013">
    <property type="protein sequence ID" value="MDX2961766.1"/>
    <property type="molecule type" value="Genomic_DNA"/>
</dbReference>
<dbReference type="Pfam" id="PF13700">
    <property type="entry name" value="DUF4158"/>
    <property type="match status" value="1"/>
</dbReference>
<name>A0AAP6BBN1_9ACTN</name>
<gene>
    <name evidence="2" type="ORF">PV399_18885</name>
    <name evidence="3" type="ORF">PV666_37275</name>
</gene>
<dbReference type="AlphaFoldDB" id="A0AAP6BBN1"/>
<proteinExistence type="predicted"/>
<sequence>MARTPLDLEELVEHWTLPKDEQALASGKRGVTRLGFAVLLKFCTQYGRFPRNRAELPGEAVEFVARQVQVPASVLESYDWTSRTVEYHRAQVREHVAHKERRPEQVRVELLARCRAESIEPPTAGRCDRVVAAALREAEESLTALISSRLVTESVERIMAPVLGKVKEAPGNVSLETMLTEIDKLLAVRAIGLPPDLFIDVTPKVVAGWRARAAVESSSHLRTHPVPLGVTLLAALLHEREITDTLVELLISTVHRIGARAEKKVTEQLINAFKKVSGKENILFELAEASLCTPEGTVRQVVFPAVSGGEATLREPVHEFKTRRPVYRRGLIKLLVL</sequence>
<comment type="caution">
    <text evidence="2">The sequence shown here is derived from an EMBL/GenBank/DDBJ whole genome shotgun (WGS) entry which is preliminary data.</text>
</comment>
<dbReference type="Proteomes" id="UP001282288">
    <property type="component" value="Unassembled WGS sequence"/>
</dbReference>
<evidence type="ECO:0000313" key="5">
    <source>
        <dbReference type="Proteomes" id="UP001282288"/>
    </source>
</evidence>
<dbReference type="InterPro" id="IPR025296">
    <property type="entry name" value="DUF4158"/>
</dbReference>
<evidence type="ECO:0000313" key="2">
    <source>
        <dbReference type="EMBL" id="MDX2961766.1"/>
    </source>
</evidence>
<reference evidence="2 4" key="1">
    <citation type="journal article" date="2023" name="Microb. Genom.">
        <title>Mesoterricola silvestris gen. nov., sp. nov., Mesoterricola sediminis sp. nov., Geothrix oryzae sp. nov., Geothrix edaphica sp. nov., Geothrix rubra sp. nov., and Geothrix limicola sp. nov., six novel members of Acidobacteriota isolated from soils.</title>
        <authorList>
            <person name="Weisberg A.J."/>
            <person name="Pearce E."/>
            <person name="Kramer C.G."/>
            <person name="Chang J.H."/>
            <person name="Clarke C.R."/>
        </authorList>
    </citation>
    <scope>NUCLEOTIDE SEQUENCE</scope>
    <source>
        <strain evidence="3 4">NB05-1H</strain>
        <strain evidence="2">NRRL_B-16521</strain>
    </source>
</reference>
<feature type="domain" description="DUF4158" evidence="1">
    <location>
        <begin position="7"/>
        <end position="104"/>
    </location>
</feature>
<dbReference type="RefSeq" id="WP_010360515.1">
    <property type="nucleotide sequence ID" value="NZ_BCMK01000001.1"/>
</dbReference>
<dbReference type="GeneID" id="69813560"/>
<organism evidence="2 5">
    <name type="scientific">Streptomyces acidiscabies</name>
    <dbReference type="NCBI Taxonomy" id="42234"/>
    <lineage>
        <taxon>Bacteria</taxon>
        <taxon>Bacillati</taxon>
        <taxon>Actinomycetota</taxon>
        <taxon>Actinomycetes</taxon>
        <taxon>Kitasatosporales</taxon>
        <taxon>Streptomycetaceae</taxon>
        <taxon>Streptomyces</taxon>
    </lineage>
</organism>
<accession>A0AAP6BBN1</accession>
<protein>
    <submittedName>
        <fullName evidence="2">DUF4158 domain-containing protein</fullName>
    </submittedName>
</protein>
<keyword evidence="4" id="KW-1185">Reference proteome</keyword>
<dbReference type="Proteomes" id="UP001272987">
    <property type="component" value="Unassembled WGS sequence"/>
</dbReference>
<evidence type="ECO:0000259" key="1">
    <source>
        <dbReference type="Pfam" id="PF13700"/>
    </source>
</evidence>